<comment type="caution">
    <text evidence="1">The sequence shown here is derived from an EMBL/GenBank/DDBJ whole genome shotgun (WGS) entry which is preliminary data.</text>
</comment>
<organism evidence="1 2">
    <name type="scientific">Paenibacillus rhizoplanae</name>
    <dbReference type="NCBI Taxonomy" id="1917181"/>
    <lineage>
        <taxon>Bacteria</taxon>
        <taxon>Bacillati</taxon>
        <taxon>Bacillota</taxon>
        <taxon>Bacilli</taxon>
        <taxon>Bacillales</taxon>
        <taxon>Paenibacillaceae</taxon>
        <taxon>Paenibacillus</taxon>
    </lineage>
</organism>
<evidence type="ECO:0000313" key="1">
    <source>
        <dbReference type="EMBL" id="MFD2409948.1"/>
    </source>
</evidence>
<gene>
    <name evidence="1" type="ORF">ACFSX3_08715</name>
</gene>
<keyword evidence="2" id="KW-1185">Reference proteome</keyword>
<proteinExistence type="predicted"/>
<dbReference type="Proteomes" id="UP001597448">
    <property type="component" value="Unassembled WGS sequence"/>
</dbReference>
<evidence type="ECO:0008006" key="3">
    <source>
        <dbReference type="Google" id="ProtNLM"/>
    </source>
</evidence>
<reference evidence="2" key="1">
    <citation type="journal article" date="2019" name="Int. J. Syst. Evol. Microbiol.">
        <title>The Global Catalogue of Microorganisms (GCM) 10K type strain sequencing project: providing services to taxonomists for standard genome sequencing and annotation.</title>
        <authorList>
            <consortium name="The Broad Institute Genomics Platform"/>
            <consortium name="The Broad Institute Genome Sequencing Center for Infectious Disease"/>
            <person name="Wu L."/>
            <person name="Ma J."/>
        </authorList>
    </citation>
    <scope>NUCLEOTIDE SEQUENCE [LARGE SCALE GENOMIC DNA]</scope>
    <source>
        <strain evidence="2">CCM 8725</strain>
    </source>
</reference>
<dbReference type="EMBL" id="JBHUKY010000019">
    <property type="protein sequence ID" value="MFD2409948.1"/>
    <property type="molecule type" value="Genomic_DNA"/>
</dbReference>
<protein>
    <recommendedName>
        <fullName evidence="3">Helix-turn-helix conjugative transposon-like domain-containing protein</fullName>
    </recommendedName>
</protein>
<sequence length="81" mass="9539">MEEENDSGIISEIEFLDLLSLVQEQNDERATLRLLEFYEQDIIRLSKFMRMPKEEAIQAMKVELIELLKKKHPSEEKDGSV</sequence>
<accession>A0ABW5F4D5</accession>
<name>A0ABW5F4D5_9BACL</name>
<dbReference type="RefSeq" id="WP_379254400.1">
    <property type="nucleotide sequence ID" value="NZ_JBHSVQ010000001.1"/>
</dbReference>
<evidence type="ECO:0000313" key="2">
    <source>
        <dbReference type="Proteomes" id="UP001597448"/>
    </source>
</evidence>